<evidence type="ECO:0000313" key="14">
    <source>
        <dbReference type="EMBL" id="KAH8019232.1"/>
    </source>
</evidence>
<keyword evidence="9" id="KW-0804">Transcription</keyword>
<reference evidence="14" key="1">
    <citation type="journal article" date="2020" name="Cell">
        <title>Large-Scale Comparative Analyses of Tick Genomes Elucidate Their Genetic Diversity and Vector Capacities.</title>
        <authorList>
            <consortium name="Tick Genome and Microbiome Consortium (TIGMIC)"/>
            <person name="Jia N."/>
            <person name="Wang J."/>
            <person name="Shi W."/>
            <person name="Du L."/>
            <person name="Sun Y."/>
            <person name="Zhan W."/>
            <person name="Jiang J.F."/>
            <person name="Wang Q."/>
            <person name="Zhang B."/>
            <person name="Ji P."/>
            <person name="Bell-Sakyi L."/>
            <person name="Cui X.M."/>
            <person name="Yuan T.T."/>
            <person name="Jiang B.G."/>
            <person name="Yang W.F."/>
            <person name="Lam T.T."/>
            <person name="Chang Q.C."/>
            <person name="Ding S.J."/>
            <person name="Wang X.J."/>
            <person name="Zhu J.G."/>
            <person name="Ruan X.D."/>
            <person name="Zhao L."/>
            <person name="Wei J.T."/>
            <person name="Ye R.Z."/>
            <person name="Que T.C."/>
            <person name="Du C.H."/>
            <person name="Zhou Y.H."/>
            <person name="Cheng J.X."/>
            <person name="Dai P.F."/>
            <person name="Guo W.B."/>
            <person name="Han X.H."/>
            <person name="Huang E.J."/>
            <person name="Li L.F."/>
            <person name="Wei W."/>
            <person name="Gao Y.C."/>
            <person name="Liu J.Z."/>
            <person name="Shao H.Z."/>
            <person name="Wang X."/>
            <person name="Wang C.C."/>
            <person name="Yang T.C."/>
            <person name="Huo Q.B."/>
            <person name="Li W."/>
            <person name="Chen H.Y."/>
            <person name="Chen S.E."/>
            <person name="Zhou L.G."/>
            <person name="Ni X.B."/>
            <person name="Tian J.H."/>
            <person name="Sheng Y."/>
            <person name="Liu T."/>
            <person name="Pan Y.S."/>
            <person name="Xia L.Y."/>
            <person name="Li J."/>
            <person name="Zhao F."/>
            <person name="Cao W.C."/>
        </authorList>
    </citation>
    <scope>NUCLEOTIDE SEQUENCE</scope>
    <source>
        <strain evidence="14">Rmic-2018</strain>
    </source>
</reference>
<dbReference type="PANTHER" id="PTHR46600:SF1">
    <property type="entry name" value="THAP DOMAIN-CONTAINING PROTEIN 1"/>
    <property type="match status" value="1"/>
</dbReference>
<keyword evidence="15" id="KW-1185">Reference proteome</keyword>
<dbReference type="PROSITE" id="PS50950">
    <property type="entry name" value="ZF_THAP"/>
    <property type="match status" value="1"/>
</dbReference>
<evidence type="ECO:0000313" key="15">
    <source>
        <dbReference type="Proteomes" id="UP000821866"/>
    </source>
</evidence>
<evidence type="ECO:0000256" key="6">
    <source>
        <dbReference type="ARBA" id="ARBA00023015"/>
    </source>
</evidence>
<feature type="domain" description="THAP-type" evidence="13">
    <location>
        <begin position="1"/>
        <end position="99"/>
    </location>
</feature>
<evidence type="ECO:0000256" key="3">
    <source>
        <dbReference type="ARBA" id="ARBA00022723"/>
    </source>
</evidence>
<keyword evidence="6" id="KW-0805">Transcription regulation</keyword>
<evidence type="ECO:0000256" key="10">
    <source>
        <dbReference type="ARBA" id="ARBA00023242"/>
    </source>
</evidence>
<keyword evidence="11" id="KW-0131">Cell cycle</keyword>
<dbReference type="GO" id="GO:0043565">
    <property type="term" value="F:sequence-specific DNA binding"/>
    <property type="evidence" value="ECO:0007669"/>
    <property type="project" value="InterPro"/>
</dbReference>
<dbReference type="InterPro" id="IPR026516">
    <property type="entry name" value="THAP1/10"/>
</dbReference>
<evidence type="ECO:0000256" key="9">
    <source>
        <dbReference type="ARBA" id="ARBA00023163"/>
    </source>
</evidence>
<comment type="caution">
    <text evidence="14">The sequence shown here is derived from an EMBL/GenBank/DDBJ whole genome shotgun (WGS) entry which is preliminary data.</text>
</comment>
<evidence type="ECO:0000256" key="11">
    <source>
        <dbReference type="ARBA" id="ARBA00023306"/>
    </source>
</evidence>
<keyword evidence="5" id="KW-0862">Zinc</keyword>
<dbReference type="InterPro" id="IPR006612">
    <property type="entry name" value="THAP_Znf"/>
</dbReference>
<comment type="subcellular location">
    <subcellularLocation>
        <location evidence="1">Nucleus</location>
        <location evidence="1">Nucleoplasm</location>
    </subcellularLocation>
</comment>
<gene>
    <name evidence="14" type="ORF">HPB51_018459</name>
</gene>
<organism evidence="14 15">
    <name type="scientific">Rhipicephalus microplus</name>
    <name type="common">Cattle tick</name>
    <name type="synonym">Boophilus microplus</name>
    <dbReference type="NCBI Taxonomy" id="6941"/>
    <lineage>
        <taxon>Eukaryota</taxon>
        <taxon>Metazoa</taxon>
        <taxon>Ecdysozoa</taxon>
        <taxon>Arthropoda</taxon>
        <taxon>Chelicerata</taxon>
        <taxon>Arachnida</taxon>
        <taxon>Acari</taxon>
        <taxon>Parasitiformes</taxon>
        <taxon>Ixodida</taxon>
        <taxon>Ixodoidea</taxon>
        <taxon>Ixodidae</taxon>
        <taxon>Rhipicephalinae</taxon>
        <taxon>Rhipicephalus</taxon>
        <taxon>Boophilus</taxon>
    </lineage>
</organism>
<evidence type="ECO:0000256" key="12">
    <source>
        <dbReference type="PROSITE-ProRule" id="PRU00309"/>
    </source>
</evidence>
<keyword evidence="10" id="KW-0539">Nucleus</keyword>
<dbReference type="SMART" id="SM00980">
    <property type="entry name" value="THAP"/>
    <property type="match status" value="1"/>
</dbReference>
<evidence type="ECO:0000256" key="7">
    <source>
        <dbReference type="ARBA" id="ARBA00023054"/>
    </source>
</evidence>
<dbReference type="AlphaFoldDB" id="A0A9J6DB14"/>
<reference evidence="14" key="2">
    <citation type="submission" date="2021-09" db="EMBL/GenBank/DDBJ databases">
        <authorList>
            <person name="Jia N."/>
            <person name="Wang J."/>
            <person name="Shi W."/>
            <person name="Du L."/>
            <person name="Sun Y."/>
            <person name="Zhan W."/>
            <person name="Jiang J."/>
            <person name="Wang Q."/>
            <person name="Zhang B."/>
            <person name="Ji P."/>
            <person name="Sakyi L.B."/>
            <person name="Cui X."/>
            <person name="Yuan T."/>
            <person name="Jiang B."/>
            <person name="Yang W."/>
            <person name="Lam T.T.-Y."/>
            <person name="Chang Q."/>
            <person name="Ding S."/>
            <person name="Wang X."/>
            <person name="Zhu J."/>
            <person name="Ruan X."/>
            <person name="Zhao L."/>
            <person name="Wei J."/>
            <person name="Que T."/>
            <person name="Du C."/>
            <person name="Cheng J."/>
            <person name="Dai P."/>
            <person name="Han X."/>
            <person name="Huang E."/>
            <person name="Gao Y."/>
            <person name="Liu J."/>
            <person name="Shao H."/>
            <person name="Ye R."/>
            <person name="Li L."/>
            <person name="Wei W."/>
            <person name="Wang X."/>
            <person name="Wang C."/>
            <person name="Huo Q."/>
            <person name="Li W."/>
            <person name="Guo W."/>
            <person name="Chen H."/>
            <person name="Chen S."/>
            <person name="Zhou L."/>
            <person name="Zhou L."/>
            <person name="Ni X."/>
            <person name="Tian J."/>
            <person name="Zhou Y."/>
            <person name="Sheng Y."/>
            <person name="Liu T."/>
            <person name="Pan Y."/>
            <person name="Xia L."/>
            <person name="Li J."/>
            <person name="Zhao F."/>
            <person name="Cao W."/>
        </authorList>
    </citation>
    <scope>NUCLEOTIDE SEQUENCE</scope>
    <source>
        <strain evidence="14">Rmic-2018</strain>
        <tissue evidence="14">Larvae</tissue>
    </source>
</reference>
<evidence type="ECO:0000256" key="1">
    <source>
        <dbReference type="ARBA" id="ARBA00004642"/>
    </source>
</evidence>
<dbReference type="SUPFAM" id="SSF57716">
    <property type="entry name" value="Glucocorticoid receptor-like (DNA-binding domain)"/>
    <property type="match status" value="1"/>
</dbReference>
<evidence type="ECO:0000259" key="13">
    <source>
        <dbReference type="PROSITE" id="PS50950"/>
    </source>
</evidence>
<dbReference type="GO" id="GO:0008270">
    <property type="term" value="F:zinc ion binding"/>
    <property type="evidence" value="ECO:0007669"/>
    <property type="project" value="UniProtKB-KW"/>
</dbReference>
<dbReference type="GO" id="GO:0005654">
    <property type="term" value="C:nucleoplasm"/>
    <property type="evidence" value="ECO:0007669"/>
    <property type="project" value="UniProtKB-SubCell"/>
</dbReference>
<evidence type="ECO:0000256" key="8">
    <source>
        <dbReference type="ARBA" id="ARBA00023125"/>
    </source>
</evidence>
<keyword evidence="7" id="KW-0175">Coiled coil</keyword>
<name>A0A9J6DB14_RHIMP</name>
<comment type="similarity">
    <text evidence="2">Belongs to the THAP1 family.</text>
</comment>
<sequence length="625" mass="69787">MPRCAVPGCRSGYSSATSNEVPFVQRHFFKPPKDPNVLREWNNAAGRANFEVTQRSYICDRHFDEADICTSFQHVVNGETVSIPRGRWELKKGAVPRHFANCAELDLKLCVENVGTNAASVLVAEDDITPVLQSESETCTEMLEHENRAASNAESMEVIMKESSTAPGHVLAKIVLDAIVQLRKHNAIVVAVISDGASTNKAMWSNFGISGKLHTANHKVQHPCEPNQSLYFLCDVPHIVKCIRNHLLRHKYGMIGEHRINYDHYRVLQEVDGKEQLRIVPKLTAEHVCPDNMRKMSVKLAVQIIQDFMIILDLTERNHVEKGTAMFASQVTMESLRVTLSSILELTNDLLAKGARYVLTGKLNQDPLERFFGITRSLEVTKDHPTILSFSHIYRLLSLYTPVKASIAGNVQEEPTLILATVQETMKQGKKQQLATYEKLRETISAKISEVCLPGISSASHSGPTPLPDHGYALPAVQECVVYYLCGYIVHSFLKHVNCAACISSIQSTNTKFPASLLTLAREFRNGSLKHPSTELYTMLKRVEEKLSLVLGENHLCADMFWDALDVIKDCDVPSVGCSVHKDILTSEIVHSYVVLRMHFFTRDVCKKLSASGRVSSTKKKAKLL</sequence>
<proteinExistence type="inferred from homology"/>
<dbReference type="Proteomes" id="UP000821866">
    <property type="component" value="Chromosome 8"/>
</dbReference>
<evidence type="ECO:0000256" key="2">
    <source>
        <dbReference type="ARBA" id="ARBA00006177"/>
    </source>
</evidence>
<dbReference type="InterPro" id="IPR048367">
    <property type="entry name" value="TNP-like_RNaseH_C"/>
</dbReference>
<protein>
    <recommendedName>
        <fullName evidence="13">THAP-type domain-containing protein</fullName>
    </recommendedName>
</protein>
<keyword evidence="4 12" id="KW-0863">Zinc-finger</keyword>
<evidence type="ECO:0000256" key="5">
    <source>
        <dbReference type="ARBA" id="ARBA00022833"/>
    </source>
</evidence>
<evidence type="ECO:0000256" key="4">
    <source>
        <dbReference type="ARBA" id="ARBA00022771"/>
    </source>
</evidence>
<keyword evidence="8 12" id="KW-0238">DNA-binding</keyword>
<dbReference type="EMBL" id="JABSTU010000010">
    <property type="protein sequence ID" value="KAH8019232.1"/>
    <property type="molecule type" value="Genomic_DNA"/>
</dbReference>
<dbReference type="Pfam" id="PF21789">
    <property type="entry name" value="TNP-like_RNaseH_C"/>
    <property type="match status" value="1"/>
</dbReference>
<accession>A0A9J6DB14</accession>
<dbReference type="Pfam" id="PF05485">
    <property type="entry name" value="THAP"/>
    <property type="match status" value="1"/>
</dbReference>
<keyword evidence="3" id="KW-0479">Metal-binding</keyword>
<dbReference type="PANTHER" id="PTHR46600">
    <property type="entry name" value="THAP DOMAIN-CONTAINING"/>
    <property type="match status" value="1"/>
</dbReference>
<dbReference type="SMART" id="SM00692">
    <property type="entry name" value="DM3"/>
    <property type="match status" value="1"/>
</dbReference>